<keyword evidence="1" id="KW-0472">Membrane</keyword>
<evidence type="ECO:0000313" key="3">
    <source>
        <dbReference type="Proteomes" id="UP000198287"/>
    </source>
</evidence>
<keyword evidence="3" id="KW-1185">Reference proteome</keyword>
<keyword evidence="1" id="KW-0812">Transmembrane</keyword>
<name>A0A226D745_FOLCA</name>
<reference evidence="2 3" key="1">
    <citation type="submission" date="2015-12" db="EMBL/GenBank/DDBJ databases">
        <title>The genome of Folsomia candida.</title>
        <authorList>
            <person name="Faddeeva A."/>
            <person name="Derks M.F."/>
            <person name="Anvar Y."/>
            <person name="Smit S."/>
            <person name="Van Straalen N."/>
            <person name="Roelofs D."/>
        </authorList>
    </citation>
    <scope>NUCLEOTIDE SEQUENCE [LARGE SCALE GENOMIC DNA]</scope>
    <source>
        <strain evidence="2 3">VU population</strain>
        <tissue evidence="2">Whole body</tissue>
    </source>
</reference>
<feature type="transmembrane region" description="Helical" evidence="1">
    <location>
        <begin position="48"/>
        <end position="69"/>
    </location>
</feature>
<accession>A0A226D745</accession>
<sequence>MYTSQFLPLLQHRIRVGTMLKCIPFVFDQTLGRFVQNRSPWQLRIFKVQCVLSVLYAGGMLANLCFGPLTTTGRMQGVGFFIVYFAATLMQWNYCVDIGPIQLINSVLDFERGRMSTTKPVRLSLGAKAMKIFIQIVEVSILLYPVLQFFLLRFLPCTPPFILSMFPGCLKGNDETLTEYILKVVVQIFESCLTLTAVISGTTWMFYVLFAGIVFILNYFRILK</sequence>
<keyword evidence="1" id="KW-1133">Transmembrane helix</keyword>
<feature type="transmembrane region" description="Helical" evidence="1">
    <location>
        <begin position="132"/>
        <end position="155"/>
    </location>
</feature>
<protein>
    <submittedName>
        <fullName evidence="2">Uncharacterized protein</fullName>
    </submittedName>
</protein>
<gene>
    <name evidence="2" type="ORF">Fcan01_24307</name>
</gene>
<dbReference type="AlphaFoldDB" id="A0A226D745"/>
<dbReference type="Proteomes" id="UP000198287">
    <property type="component" value="Unassembled WGS sequence"/>
</dbReference>
<evidence type="ECO:0000313" key="2">
    <source>
        <dbReference type="EMBL" id="OXA40940.1"/>
    </source>
</evidence>
<evidence type="ECO:0000256" key="1">
    <source>
        <dbReference type="SAM" id="Phobius"/>
    </source>
</evidence>
<organism evidence="2 3">
    <name type="scientific">Folsomia candida</name>
    <name type="common">Springtail</name>
    <dbReference type="NCBI Taxonomy" id="158441"/>
    <lineage>
        <taxon>Eukaryota</taxon>
        <taxon>Metazoa</taxon>
        <taxon>Ecdysozoa</taxon>
        <taxon>Arthropoda</taxon>
        <taxon>Hexapoda</taxon>
        <taxon>Collembola</taxon>
        <taxon>Entomobryomorpha</taxon>
        <taxon>Isotomoidea</taxon>
        <taxon>Isotomidae</taxon>
        <taxon>Proisotominae</taxon>
        <taxon>Folsomia</taxon>
    </lineage>
</organism>
<feature type="transmembrane region" description="Helical" evidence="1">
    <location>
        <begin position="75"/>
        <end position="96"/>
    </location>
</feature>
<dbReference type="EMBL" id="LNIX01000031">
    <property type="protein sequence ID" value="OXA40940.1"/>
    <property type="molecule type" value="Genomic_DNA"/>
</dbReference>
<comment type="caution">
    <text evidence="2">The sequence shown here is derived from an EMBL/GenBank/DDBJ whole genome shotgun (WGS) entry which is preliminary data.</text>
</comment>
<feature type="transmembrane region" description="Helical" evidence="1">
    <location>
        <begin position="204"/>
        <end position="223"/>
    </location>
</feature>
<feature type="non-terminal residue" evidence="2">
    <location>
        <position position="224"/>
    </location>
</feature>
<proteinExistence type="predicted"/>